<dbReference type="OrthoDB" id="2285904at2759"/>
<organism evidence="1">
    <name type="scientific">Rhizopus microsporus var. microsporus</name>
    <dbReference type="NCBI Taxonomy" id="86635"/>
    <lineage>
        <taxon>Eukaryota</taxon>
        <taxon>Fungi</taxon>
        <taxon>Fungi incertae sedis</taxon>
        <taxon>Mucoromycota</taxon>
        <taxon>Mucoromycotina</taxon>
        <taxon>Mucoromycetes</taxon>
        <taxon>Mucorales</taxon>
        <taxon>Mucorineae</taxon>
        <taxon>Rhizopodaceae</taxon>
        <taxon>Rhizopus</taxon>
    </lineage>
</organism>
<accession>A0A1X0R7B6</accession>
<protein>
    <submittedName>
        <fullName evidence="1">Uncharacterized protein</fullName>
    </submittedName>
</protein>
<reference evidence="1" key="1">
    <citation type="journal article" date="2016" name="Proc. Natl. Acad. Sci. U.S.A.">
        <title>Lipid metabolic changes in an early divergent fungus govern the establishment of a mutualistic symbiosis with endobacteria.</title>
        <authorList>
            <person name="Lastovetsky O.A."/>
            <person name="Gaspar M.L."/>
            <person name="Mondo S.J."/>
            <person name="LaButti K.M."/>
            <person name="Sandor L."/>
            <person name="Grigoriev I.V."/>
            <person name="Henry S.A."/>
            <person name="Pawlowska T.E."/>
        </authorList>
    </citation>
    <scope>NUCLEOTIDE SEQUENCE [LARGE SCALE GENOMIC DNA]</scope>
    <source>
        <strain evidence="1">ATCC 52814</strain>
    </source>
</reference>
<sequence length="112" mass="12812">MLMNHQHIGLIHSYYFGSVGAKETSLNKHPVQMAIFKALESSGIERGKFKETALKSHEMENALGKVTTNMKNMWSTPKIFYGLMNSLLDVLLRVHLTPNREAKYRSYVQKKA</sequence>
<dbReference type="EMBL" id="KV921897">
    <property type="protein sequence ID" value="ORE07874.1"/>
    <property type="molecule type" value="Genomic_DNA"/>
</dbReference>
<proteinExistence type="predicted"/>
<dbReference type="VEuPathDB" id="FungiDB:BCV72DRAFT_304248"/>
<dbReference type="Proteomes" id="UP000242414">
    <property type="component" value="Unassembled WGS sequence"/>
</dbReference>
<dbReference type="AlphaFoldDB" id="A0A1X0R7B6"/>
<gene>
    <name evidence="1" type="ORF">BCV72DRAFT_304248</name>
</gene>
<name>A0A1X0R7B6_RHIZD</name>
<evidence type="ECO:0000313" key="1">
    <source>
        <dbReference type="EMBL" id="ORE07874.1"/>
    </source>
</evidence>